<comment type="caution">
    <text evidence="2">The sequence shown here is derived from an EMBL/GenBank/DDBJ whole genome shotgun (WGS) entry which is preliminary data.</text>
</comment>
<reference evidence="1" key="1">
    <citation type="submission" date="2022-10" db="EMBL/GenBank/DDBJ databases">
        <title>Sifting through the core-genome to identify putative cross-protective antigens against Riemerella anatipestifer.</title>
        <authorList>
            <person name="Zheng X."/>
            <person name="Zhang W."/>
        </authorList>
    </citation>
    <scope>NUCLEOTIDE SEQUENCE</scope>
    <source>
        <strain evidence="1">ZWRA178</strain>
    </source>
</reference>
<accession>A0AAP6HGT4</accession>
<dbReference type="SUPFAM" id="SSF46785">
    <property type="entry name" value="Winged helix' DNA-binding domain"/>
    <property type="match status" value="1"/>
</dbReference>
<dbReference type="Proteomes" id="UP001284033">
    <property type="component" value="Unassembled WGS sequence"/>
</dbReference>
<dbReference type="Gene3D" id="1.10.10.10">
    <property type="entry name" value="Winged helix-like DNA-binding domain superfamily/Winged helix DNA-binding domain"/>
    <property type="match status" value="1"/>
</dbReference>
<dbReference type="RefSeq" id="WP_013446722.1">
    <property type="nucleotide sequence ID" value="NZ_CP029760.1"/>
</dbReference>
<gene>
    <name evidence="1" type="ORF">OKE68_10515</name>
    <name evidence="2" type="ORF">PG303_10870</name>
</gene>
<protein>
    <submittedName>
        <fullName evidence="2">Uncharacterized protein</fullName>
    </submittedName>
</protein>
<evidence type="ECO:0000313" key="2">
    <source>
        <dbReference type="EMBL" id="MDY3513712.1"/>
    </source>
</evidence>
<evidence type="ECO:0000313" key="3">
    <source>
        <dbReference type="Proteomes" id="UP001284033"/>
    </source>
</evidence>
<proteinExistence type="predicted"/>
<dbReference type="InterPro" id="IPR036388">
    <property type="entry name" value="WH-like_DNA-bd_sf"/>
</dbReference>
<dbReference type="EMBL" id="JAQZHK010000017">
    <property type="protein sequence ID" value="MDY3513712.1"/>
    <property type="molecule type" value="Genomic_DNA"/>
</dbReference>
<dbReference type="AlphaFoldDB" id="A0AAP6HGT4"/>
<dbReference type="Proteomes" id="UP001207440">
    <property type="component" value="Unassembled WGS sequence"/>
</dbReference>
<dbReference type="InterPro" id="IPR036390">
    <property type="entry name" value="WH_DNA-bd_sf"/>
</dbReference>
<dbReference type="EMBL" id="JAOZYT010000095">
    <property type="protein sequence ID" value="MCW0524744.1"/>
    <property type="molecule type" value="Genomic_DNA"/>
</dbReference>
<evidence type="ECO:0000313" key="1">
    <source>
        <dbReference type="EMBL" id="MCW0524744.1"/>
    </source>
</evidence>
<dbReference type="GeneID" id="93717270"/>
<name>A0AAP6HGT4_RIEAN</name>
<reference evidence="2" key="2">
    <citation type="submission" date="2023-01" db="EMBL/GenBank/DDBJ databases">
        <title>Genome-based studies on antimicrobial resistance profiles of Riemerella anatipestifer in China, 1994 to 2021.</title>
        <authorList>
            <person name="Yang Z."/>
            <person name="Zhu D."/>
        </authorList>
    </citation>
    <scope>NUCLEOTIDE SEQUENCE</scope>
    <source>
        <strain evidence="2">RCAD1218</strain>
    </source>
</reference>
<organism evidence="2 3">
    <name type="scientific">Riemerella anatipestifer</name>
    <name type="common">Moraxella anatipestifer</name>
    <dbReference type="NCBI Taxonomy" id="34085"/>
    <lineage>
        <taxon>Bacteria</taxon>
        <taxon>Pseudomonadati</taxon>
        <taxon>Bacteroidota</taxon>
        <taxon>Flavobacteriia</taxon>
        <taxon>Flavobacteriales</taxon>
        <taxon>Weeksellaceae</taxon>
        <taxon>Riemerella</taxon>
    </lineage>
</organism>
<sequence>MNAQKEGYKAIIKELPERMTTVLKQIEQLGECTYTELANAYNINTNLVTNRISDLQKVGLIRKIGTKECNGRQQTIFKVCSLDEAKEIQKQLYIEYRTKREDLETDFITLANKTETTKDLIRGKIEYYKTKIDLLMRFAV</sequence>